<evidence type="ECO:0000256" key="7">
    <source>
        <dbReference type="ARBA" id="ARBA00047647"/>
    </source>
</evidence>
<dbReference type="SUPFAM" id="SSF51556">
    <property type="entry name" value="Metallo-dependent hydrolases"/>
    <property type="match status" value="1"/>
</dbReference>
<dbReference type="Gene3D" id="3.20.20.140">
    <property type="entry name" value="Metal-dependent hydrolases"/>
    <property type="match status" value="1"/>
</dbReference>
<dbReference type="SUPFAM" id="SSF51338">
    <property type="entry name" value="Composite domain of metallo-dependent hydrolases"/>
    <property type="match status" value="1"/>
</dbReference>
<dbReference type="PIRSF" id="PIRSF038994">
    <property type="entry name" value="NagA"/>
    <property type="match status" value="1"/>
</dbReference>
<dbReference type="Proteomes" id="UP000030588">
    <property type="component" value="Unassembled WGS sequence"/>
</dbReference>
<organism evidence="14 16">
    <name type="scientific">Heyndrickxia ginsengihumi</name>
    <dbReference type="NCBI Taxonomy" id="363870"/>
    <lineage>
        <taxon>Bacteria</taxon>
        <taxon>Bacillati</taxon>
        <taxon>Bacillota</taxon>
        <taxon>Bacilli</taxon>
        <taxon>Bacillales</taxon>
        <taxon>Bacillaceae</taxon>
        <taxon>Heyndrickxia</taxon>
    </lineage>
</organism>
<dbReference type="AlphaFoldDB" id="A0A0A6VIE7"/>
<feature type="domain" description="Amidohydrolase-related" evidence="13">
    <location>
        <begin position="54"/>
        <end position="363"/>
    </location>
</feature>
<comment type="similarity">
    <text evidence="1 9">Belongs to the metallo-dependent hydrolases superfamily. NagA family.</text>
</comment>
<keyword evidence="5 9" id="KW-0378">Hydrolase</keyword>
<dbReference type="RefSeq" id="WP_035353283.1">
    <property type="nucleotide sequence ID" value="NZ_JAAIWK010000004.1"/>
</dbReference>
<sequence>MTQKVLMNVDIYTGKGKVLNGYIRFSKHIIDIGSMDELQLQANDEAIDGNGKKVIPGMIDIHIHGGYDIDTMDANADTLVELSEKLLNEGVTSFFPTTMTQSYDAIERALQAVKAAKETGKTIIEGIHLEGPFISKLRAGAQPLQYIQAPDIQQFMKWYEASGELIKLVTYAPENEHAREFEELLINHGIVPSMGHSDAVRAELLHSKTTHATHMYNGMRGLHHREPGVAGHALLSPQIQVEMIADGLHVHPDMVKLTYEMKGPEKLTVITDAMRAKGLSDGESELGGQKVFVRNGEARLENGALAGSILTMDEAFRNIIAFTGCSIEDAVQMTSVNQAREFGLATKGELTTGKDADFVILDEALQVVDTYHLGKRHVREE</sequence>
<dbReference type="GO" id="GO:0046872">
    <property type="term" value="F:metal ion binding"/>
    <property type="evidence" value="ECO:0007669"/>
    <property type="project" value="UniProtKB-KW"/>
</dbReference>
<dbReference type="PANTHER" id="PTHR11113">
    <property type="entry name" value="N-ACETYLGLUCOSAMINE-6-PHOSPHATE DEACETYLASE"/>
    <property type="match status" value="1"/>
</dbReference>
<feature type="binding site" evidence="11">
    <location>
        <position position="141"/>
    </location>
    <ligand>
        <name>substrate</name>
    </ligand>
</feature>
<evidence type="ECO:0000256" key="10">
    <source>
        <dbReference type="PIRSR" id="PIRSR038994-1"/>
    </source>
</evidence>
<evidence type="ECO:0000256" key="2">
    <source>
        <dbReference type="ARBA" id="ARBA00011899"/>
    </source>
</evidence>
<dbReference type="EMBL" id="JRUN01000006">
    <property type="protein sequence ID" value="KHD86404.1"/>
    <property type="molecule type" value="Genomic_DNA"/>
</dbReference>
<evidence type="ECO:0000256" key="12">
    <source>
        <dbReference type="PIRSR" id="PIRSR038994-3"/>
    </source>
</evidence>
<evidence type="ECO:0000313" key="15">
    <source>
        <dbReference type="EMBL" id="NEY19145.1"/>
    </source>
</evidence>
<keyword evidence="6 9" id="KW-0119">Carbohydrate metabolism</keyword>
<evidence type="ECO:0000256" key="11">
    <source>
        <dbReference type="PIRSR" id="PIRSR038994-2"/>
    </source>
</evidence>
<dbReference type="InterPro" id="IPR011059">
    <property type="entry name" value="Metal-dep_hydrolase_composite"/>
</dbReference>
<dbReference type="PANTHER" id="PTHR11113:SF14">
    <property type="entry name" value="N-ACETYLGLUCOSAMINE-6-PHOSPHATE DEACETYLASE"/>
    <property type="match status" value="1"/>
</dbReference>
<name>A0A0A6VIE7_9BACI</name>
<feature type="binding site" evidence="12">
    <location>
        <position position="130"/>
    </location>
    <ligand>
        <name>Zn(2+)</name>
        <dbReference type="ChEBI" id="CHEBI:29105"/>
    </ligand>
</feature>
<dbReference type="Gene3D" id="2.30.40.10">
    <property type="entry name" value="Urease, subunit C, domain 1"/>
    <property type="match status" value="1"/>
</dbReference>
<feature type="active site" description="Proton donor/acceptor" evidence="10">
    <location>
        <position position="272"/>
    </location>
</feature>
<feature type="binding site" evidence="11">
    <location>
        <begin position="217"/>
        <end position="218"/>
    </location>
    <ligand>
        <name>substrate</name>
    </ligand>
</feature>
<dbReference type="GO" id="GO:0006046">
    <property type="term" value="P:N-acetylglucosamine catabolic process"/>
    <property type="evidence" value="ECO:0007669"/>
    <property type="project" value="TreeGrafter"/>
</dbReference>
<gene>
    <name evidence="15" type="primary">nagA</name>
    <name evidence="15" type="ORF">G4D61_04075</name>
    <name evidence="14" type="ORF">NG54_03610</name>
</gene>
<reference evidence="15 17" key="3">
    <citation type="submission" date="2020-03" db="EMBL/GenBank/DDBJ databases">
        <title>Bacillus aquiflavi sp. nov., isolated from yellow water of strong flavor Chinese baijiu in Yibin region of China.</title>
        <authorList>
            <person name="Xie J."/>
        </authorList>
    </citation>
    <scope>NUCLEOTIDE SEQUENCE [LARGE SCALE GENOMIC DNA]</scope>
    <source>
        <strain evidence="15 17">Gsoil 114</strain>
    </source>
</reference>
<evidence type="ECO:0000256" key="4">
    <source>
        <dbReference type="ARBA" id="ARBA00022723"/>
    </source>
</evidence>
<dbReference type="Pfam" id="PF01979">
    <property type="entry name" value="Amidohydro_1"/>
    <property type="match status" value="1"/>
</dbReference>
<evidence type="ECO:0000256" key="5">
    <source>
        <dbReference type="ARBA" id="ARBA00022801"/>
    </source>
</evidence>
<protein>
    <recommendedName>
        <fullName evidence="3">N-acetylglucosamine-6-phosphate deacetylase</fullName>
        <ecNumber evidence="2">3.5.1.25</ecNumber>
    </recommendedName>
</protein>
<dbReference type="Proteomes" id="UP000476934">
    <property type="component" value="Unassembled WGS sequence"/>
</dbReference>
<dbReference type="InterPro" id="IPR032466">
    <property type="entry name" value="Metal_Hydrolase"/>
</dbReference>
<dbReference type="CDD" id="cd00854">
    <property type="entry name" value="NagA"/>
    <property type="match status" value="1"/>
</dbReference>
<evidence type="ECO:0000313" key="14">
    <source>
        <dbReference type="EMBL" id="KHD86404.1"/>
    </source>
</evidence>
<dbReference type="FunFam" id="3.20.20.140:FF:000004">
    <property type="entry name" value="N-acetylglucosamine-6-phosphate deacetylase"/>
    <property type="match status" value="1"/>
</dbReference>
<dbReference type="STRING" id="363870.NG54_03610"/>
<proteinExistence type="inferred from homology"/>
<evidence type="ECO:0000256" key="6">
    <source>
        <dbReference type="ARBA" id="ARBA00023277"/>
    </source>
</evidence>
<evidence type="ECO:0000256" key="9">
    <source>
        <dbReference type="PIRNR" id="PIRNR038994"/>
    </source>
</evidence>
<evidence type="ECO:0000256" key="3">
    <source>
        <dbReference type="ARBA" id="ARBA00018029"/>
    </source>
</evidence>
<accession>A0A0A6VIE7</accession>
<feature type="binding site" evidence="11">
    <location>
        <position position="249"/>
    </location>
    <ligand>
        <name>substrate</name>
    </ligand>
</feature>
<dbReference type="GO" id="GO:0008448">
    <property type="term" value="F:N-acetylglucosamine-6-phosphate deacetylase activity"/>
    <property type="evidence" value="ECO:0007669"/>
    <property type="project" value="UniProtKB-EC"/>
</dbReference>
<dbReference type="EC" id="3.5.1.25" evidence="2"/>
<dbReference type="InterPro" id="IPR006680">
    <property type="entry name" value="Amidohydro-rel"/>
</dbReference>
<keyword evidence="17" id="KW-1185">Reference proteome</keyword>
<reference evidence="15 17" key="2">
    <citation type="submission" date="2020-02" db="EMBL/GenBank/DDBJ databases">
        <authorList>
            <person name="Feng H."/>
        </authorList>
    </citation>
    <scope>NUCLEOTIDE SEQUENCE [LARGE SCALE GENOMIC DNA]</scope>
    <source>
        <strain evidence="15 17">Gsoil 114</strain>
    </source>
</reference>
<comment type="pathway">
    <text evidence="8">Amino-sugar metabolism; N-acetylneuraminate degradation; D-fructose 6-phosphate from N-acetylneuraminate: step 4/5.</text>
</comment>
<comment type="cofactor">
    <cofactor evidence="12">
        <name>a divalent metal cation</name>
        <dbReference type="ChEBI" id="CHEBI:60240"/>
    </cofactor>
    <text evidence="12">Binds 1 divalent metal cation per subunit.</text>
</comment>
<evidence type="ECO:0000256" key="1">
    <source>
        <dbReference type="ARBA" id="ARBA00010716"/>
    </source>
</evidence>
<evidence type="ECO:0000313" key="16">
    <source>
        <dbReference type="Proteomes" id="UP000030588"/>
    </source>
</evidence>
<dbReference type="EMBL" id="JAAIWK010000004">
    <property type="protein sequence ID" value="NEY19145.1"/>
    <property type="molecule type" value="Genomic_DNA"/>
</dbReference>
<reference evidence="14 16" key="1">
    <citation type="submission" date="2014-10" db="EMBL/GenBank/DDBJ databases">
        <title>Draft genome of phytase producing Bacillus ginsengihumi strain M2.11.</title>
        <authorList>
            <person name="Toymentseva A."/>
            <person name="Boulygina E.A."/>
            <person name="Kazakov S.V."/>
            <person name="Kayumov I."/>
            <person name="Suleimanova A.D."/>
            <person name="Mardanova A.M."/>
            <person name="Maria S.N."/>
            <person name="Sergey M.Y."/>
            <person name="Sharipova M.R."/>
        </authorList>
    </citation>
    <scope>NUCLEOTIDE SEQUENCE [LARGE SCALE GENOMIC DNA]</scope>
    <source>
        <strain evidence="14 16">M2.11</strain>
    </source>
</reference>
<dbReference type="OrthoDB" id="9776488at2"/>
<feature type="binding site" evidence="11">
    <location>
        <position position="225"/>
    </location>
    <ligand>
        <name>substrate</name>
    </ligand>
</feature>
<dbReference type="MEROPS" id="M38.983"/>
<dbReference type="InterPro" id="IPR003764">
    <property type="entry name" value="GlcNAc_6-P_deAcase"/>
</dbReference>
<keyword evidence="4 12" id="KW-0479">Metal-binding</keyword>
<dbReference type="NCBIfam" id="TIGR00221">
    <property type="entry name" value="nagA"/>
    <property type="match status" value="1"/>
</dbReference>
<comment type="catalytic activity">
    <reaction evidence="7">
        <text>N-acetyl-D-glucosamine 6-phosphate + H2O = D-glucosamine 6-phosphate + acetate</text>
        <dbReference type="Rhea" id="RHEA:22936"/>
        <dbReference type="ChEBI" id="CHEBI:15377"/>
        <dbReference type="ChEBI" id="CHEBI:30089"/>
        <dbReference type="ChEBI" id="CHEBI:57513"/>
        <dbReference type="ChEBI" id="CHEBI:58725"/>
        <dbReference type="EC" id="3.5.1.25"/>
    </reaction>
</comment>
<evidence type="ECO:0000313" key="17">
    <source>
        <dbReference type="Proteomes" id="UP000476934"/>
    </source>
</evidence>
<comment type="caution">
    <text evidence="14">The sequence shown here is derived from an EMBL/GenBank/DDBJ whole genome shotgun (WGS) entry which is preliminary data.</text>
</comment>
<feature type="binding site" evidence="11">
    <location>
        <begin position="305"/>
        <end position="307"/>
    </location>
    <ligand>
        <name>substrate</name>
    </ligand>
</feature>
<feature type="binding site" evidence="12">
    <location>
        <position position="214"/>
    </location>
    <ligand>
        <name>Zn(2+)</name>
        <dbReference type="ChEBI" id="CHEBI:29105"/>
    </ligand>
</feature>
<evidence type="ECO:0000256" key="8">
    <source>
        <dbReference type="ARBA" id="ARBA00060590"/>
    </source>
</evidence>
<feature type="binding site" evidence="12">
    <location>
        <position position="196"/>
    </location>
    <ligand>
        <name>Zn(2+)</name>
        <dbReference type="ChEBI" id="CHEBI:29105"/>
    </ligand>
</feature>
<evidence type="ECO:0000259" key="13">
    <source>
        <dbReference type="Pfam" id="PF01979"/>
    </source>
</evidence>